<dbReference type="OrthoDB" id="6146865at2759"/>
<sequence length="131" mass="14541">MLEKRDTVAFSAYRSSSQTLSNGEIVIFDGAWTNVGKGYERSIGVFKAPNPGLYHLTAVVMSTEGNSLGLNLYHNGLRMTRSYLSGDGYKTGPFDVVILQKGDKVHIESDQIQTIFCNSNRYVTFSGYRIT</sequence>
<dbReference type="PRINTS" id="PR00007">
    <property type="entry name" value="COMPLEMNTC1Q"/>
</dbReference>
<dbReference type="Pfam" id="PF00386">
    <property type="entry name" value="C1q"/>
    <property type="match status" value="1"/>
</dbReference>
<feature type="domain" description="C1q" evidence="3">
    <location>
        <begin position="3"/>
        <end position="131"/>
    </location>
</feature>
<dbReference type="SMART" id="SM00110">
    <property type="entry name" value="C1Q"/>
    <property type="match status" value="1"/>
</dbReference>
<dbReference type="AlphaFoldDB" id="A0A8B6GIY7"/>
<dbReference type="SUPFAM" id="SSF49842">
    <property type="entry name" value="TNF-like"/>
    <property type="match status" value="1"/>
</dbReference>
<evidence type="ECO:0000313" key="4">
    <source>
        <dbReference type="EMBL" id="VDI64751.1"/>
    </source>
</evidence>
<evidence type="ECO:0000259" key="3">
    <source>
        <dbReference type="PROSITE" id="PS50871"/>
    </source>
</evidence>
<dbReference type="PANTHER" id="PTHR15427">
    <property type="entry name" value="EMILIN ELASTIN MICROFIBRIL INTERFACE-LOCATED PROTEIN ELASTIN MICROFIBRIL INTERFACER"/>
    <property type="match status" value="1"/>
</dbReference>
<keyword evidence="2" id="KW-0964">Secreted</keyword>
<dbReference type="Gene3D" id="2.60.120.40">
    <property type="match status" value="1"/>
</dbReference>
<evidence type="ECO:0000256" key="1">
    <source>
        <dbReference type="ARBA" id="ARBA00004613"/>
    </source>
</evidence>
<dbReference type="EMBL" id="UYJE01008548">
    <property type="protein sequence ID" value="VDI64751.1"/>
    <property type="molecule type" value="Genomic_DNA"/>
</dbReference>
<reference evidence="4" key="1">
    <citation type="submission" date="2018-11" db="EMBL/GenBank/DDBJ databases">
        <authorList>
            <person name="Alioto T."/>
            <person name="Alioto T."/>
        </authorList>
    </citation>
    <scope>NUCLEOTIDE SEQUENCE</scope>
</reference>
<dbReference type="InterPro" id="IPR008983">
    <property type="entry name" value="Tumour_necrosis_fac-like_dom"/>
</dbReference>
<dbReference type="InterPro" id="IPR001073">
    <property type="entry name" value="C1q_dom"/>
</dbReference>
<keyword evidence="5" id="KW-1185">Reference proteome</keyword>
<evidence type="ECO:0000256" key="2">
    <source>
        <dbReference type="ARBA" id="ARBA00022525"/>
    </source>
</evidence>
<gene>
    <name evidence="4" type="ORF">MGAL_10B079923</name>
</gene>
<dbReference type="PANTHER" id="PTHR15427:SF33">
    <property type="entry name" value="COLLAGEN IV NC1 DOMAIN-CONTAINING PROTEIN"/>
    <property type="match status" value="1"/>
</dbReference>
<dbReference type="GO" id="GO:0005581">
    <property type="term" value="C:collagen trimer"/>
    <property type="evidence" value="ECO:0007669"/>
    <property type="project" value="UniProtKB-KW"/>
</dbReference>
<comment type="caution">
    <text evidence="4">The sequence shown here is derived from an EMBL/GenBank/DDBJ whole genome shotgun (WGS) entry which is preliminary data.</text>
</comment>
<protein>
    <recommendedName>
        <fullName evidence="3">C1q domain-containing protein</fullName>
    </recommendedName>
</protein>
<accession>A0A8B6GIY7</accession>
<name>A0A8B6GIY7_MYTGA</name>
<proteinExistence type="predicted"/>
<organism evidence="4 5">
    <name type="scientific">Mytilus galloprovincialis</name>
    <name type="common">Mediterranean mussel</name>
    <dbReference type="NCBI Taxonomy" id="29158"/>
    <lineage>
        <taxon>Eukaryota</taxon>
        <taxon>Metazoa</taxon>
        <taxon>Spiralia</taxon>
        <taxon>Lophotrochozoa</taxon>
        <taxon>Mollusca</taxon>
        <taxon>Bivalvia</taxon>
        <taxon>Autobranchia</taxon>
        <taxon>Pteriomorphia</taxon>
        <taxon>Mytilida</taxon>
        <taxon>Mytiloidea</taxon>
        <taxon>Mytilidae</taxon>
        <taxon>Mytilinae</taxon>
        <taxon>Mytilus</taxon>
    </lineage>
</organism>
<dbReference type="InterPro" id="IPR050392">
    <property type="entry name" value="Collagen/C1q_domain"/>
</dbReference>
<dbReference type="Proteomes" id="UP000596742">
    <property type="component" value="Unassembled WGS sequence"/>
</dbReference>
<dbReference type="PROSITE" id="PS50871">
    <property type="entry name" value="C1Q"/>
    <property type="match status" value="1"/>
</dbReference>
<comment type="subcellular location">
    <subcellularLocation>
        <location evidence="1">Secreted</location>
    </subcellularLocation>
</comment>
<evidence type="ECO:0000313" key="5">
    <source>
        <dbReference type="Proteomes" id="UP000596742"/>
    </source>
</evidence>